<proteinExistence type="inferred from homology"/>
<dbReference type="InterPro" id="IPR050090">
    <property type="entry name" value="Tyrosine_recombinase_XerCD"/>
</dbReference>
<evidence type="ECO:0000256" key="4">
    <source>
        <dbReference type="ARBA" id="ARBA00023172"/>
    </source>
</evidence>
<dbReference type="SUPFAM" id="SSF56349">
    <property type="entry name" value="DNA breaking-rejoining enzymes"/>
    <property type="match status" value="1"/>
</dbReference>
<evidence type="ECO:0000256" key="2">
    <source>
        <dbReference type="ARBA" id="ARBA00022908"/>
    </source>
</evidence>
<comment type="similarity">
    <text evidence="1">Belongs to the 'phage' integrase family.</text>
</comment>
<protein>
    <submittedName>
        <fullName evidence="5">Site-specific integrase</fullName>
    </submittedName>
</protein>
<keyword evidence="4" id="KW-0233">DNA recombination</keyword>
<dbReference type="InterPro" id="IPR011010">
    <property type="entry name" value="DNA_brk_join_enz"/>
</dbReference>
<keyword evidence="2" id="KW-0229">DNA integration</keyword>
<dbReference type="CDD" id="cd00397">
    <property type="entry name" value="DNA_BRE_C"/>
    <property type="match status" value="1"/>
</dbReference>
<evidence type="ECO:0000256" key="3">
    <source>
        <dbReference type="ARBA" id="ARBA00023125"/>
    </source>
</evidence>
<evidence type="ECO:0000256" key="1">
    <source>
        <dbReference type="ARBA" id="ARBA00008857"/>
    </source>
</evidence>
<evidence type="ECO:0000313" key="5">
    <source>
        <dbReference type="EMBL" id="UYV26841.1"/>
    </source>
</evidence>
<dbReference type="PANTHER" id="PTHR30349">
    <property type="entry name" value="PHAGE INTEGRASE-RELATED"/>
    <property type="match status" value="1"/>
</dbReference>
<dbReference type="EMBL" id="CP097355">
    <property type="protein sequence ID" value="UYV26841.1"/>
    <property type="molecule type" value="Genomic_DNA"/>
</dbReference>
<organism evidence="5 6">
    <name type="scientific">Vibrio parahaemolyticus</name>
    <dbReference type="NCBI Taxonomy" id="670"/>
    <lineage>
        <taxon>Bacteria</taxon>
        <taxon>Pseudomonadati</taxon>
        <taxon>Pseudomonadota</taxon>
        <taxon>Gammaproteobacteria</taxon>
        <taxon>Vibrionales</taxon>
        <taxon>Vibrionaceae</taxon>
        <taxon>Vibrio</taxon>
    </lineage>
</organism>
<dbReference type="GO" id="GO:0006310">
    <property type="term" value="P:DNA recombination"/>
    <property type="evidence" value="ECO:0007669"/>
    <property type="project" value="UniProtKB-KW"/>
</dbReference>
<dbReference type="Proteomes" id="UP001163036">
    <property type="component" value="Chromosome 1"/>
</dbReference>
<name>A0AA46UJJ3_VIBPH</name>
<dbReference type="GO" id="GO:0003677">
    <property type="term" value="F:DNA binding"/>
    <property type="evidence" value="ECO:0007669"/>
    <property type="project" value="UniProtKB-KW"/>
</dbReference>
<dbReference type="InterPro" id="IPR013762">
    <property type="entry name" value="Integrase-like_cat_sf"/>
</dbReference>
<dbReference type="GO" id="GO:0015074">
    <property type="term" value="P:DNA integration"/>
    <property type="evidence" value="ECO:0007669"/>
    <property type="project" value="UniProtKB-KW"/>
</dbReference>
<dbReference type="RefSeq" id="WP_264400148.1">
    <property type="nucleotide sequence ID" value="NZ_CP097355.1"/>
</dbReference>
<dbReference type="Gene3D" id="1.10.443.10">
    <property type="entry name" value="Intergrase catalytic core"/>
    <property type="match status" value="1"/>
</dbReference>
<accession>A0AA46UJJ3</accession>
<sequence length="430" mass="50260">MSNYIQLREGLAIYKQKHSKNYYVYMRQKDDAGEFFEYRKSTRTSDLDKAREEAYGYFFSYTKRLTPEIFESNSKSKVINICNNLLKILDKKTKNSNQRSPQSAAYATCIRNEIIPNLPKGLVIKNFDRKLIKSILNLAGSTTKRRNLTSSLRKIFEFAEEEKMIKSYQIPEISTDEKVKQAEPRRSFSDSDFLKISDALPFFSQSKGLKSSTVIYRNLLMYKFHFLYHIGCRPGREIDNLTYGCVLKRDGEYRLLFNGTKTDSESKKSRVVHLTHDALMCIVRVHEYFNPDIYSHLYGTNQKGSLILDYASQNIDFIDVFLSSKNDSKYIFRVWNKQSETLDWTKYFKQLMQKLGLDYTLYSCRHTFITERLKEGKSIEDVALYCGTSIAMIEKYYSDIESEMISSKINSDRVSIPKPDKRPVLTLDDD</sequence>
<dbReference type="PANTHER" id="PTHR30349:SF41">
    <property type="entry name" value="INTEGRASE_RECOMBINASE PROTEIN MJ0367-RELATED"/>
    <property type="match status" value="1"/>
</dbReference>
<gene>
    <name evidence="5" type="ORF">M5598_02250</name>
</gene>
<evidence type="ECO:0000313" key="6">
    <source>
        <dbReference type="Proteomes" id="UP001163036"/>
    </source>
</evidence>
<reference evidence="5" key="1">
    <citation type="submission" date="2022-05" db="EMBL/GenBank/DDBJ databases">
        <title>Megaplasmid of Vibrio parahaemolyticus.</title>
        <authorList>
            <person name="Strauch E."/>
            <person name="Borowiak M."/>
        </authorList>
    </citation>
    <scope>NUCLEOTIDE SEQUENCE</scope>
    <source>
        <strain evidence="5">16-VB00198</strain>
    </source>
</reference>
<keyword evidence="3" id="KW-0238">DNA-binding</keyword>
<dbReference type="AlphaFoldDB" id="A0AA46UJJ3"/>